<dbReference type="Proteomes" id="UP000593892">
    <property type="component" value="Chromosome"/>
</dbReference>
<evidence type="ECO:0000313" key="4">
    <source>
        <dbReference type="EMBL" id="QOY88575.1"/>
    </source>
</evidence>
<accession>A0A7S7NRV8</accession>
<dbReference type="InterPro" id="IPR011053">
    <property type="entry name" value="Single_hybrid_motif"/>
</dbReference>
<dbReference type="SUPFAM" id="SSF51230">
    <property type="entry name" value="Single hybrid motif"/>
    <property type="match status" value="1"/>
</dbReference>
<dbReference type="UniPathway" id="UPA00094"/>
<dbReference type="Pfam" id="PF00364">
    <property type="entry name" value="Biotin_lipoyl"/>
    <property type="match status" value="1"/>
</dbReference>
<keyword evidence="2" id="KW-0444">Lipid biosynthesis</keyword>
<dbReference type="PRINTS" id="PR01071">
    <property type="entry name" value="ACOABIOTINCC"/>
</dbReference>
<evidence type="ECO:0000256" key="2">
    <source>
        <dbReference type="RuleBase" id="RU364072"/>
    </source>
</evidence>
<keyword evidence="2" id="KW-0443">Lipid metabolism</keyword>
<evidence type="ECO:0000313" key="5">
    <source>
        <dbReference type="Proteomes" id="UP000593892"/>
    </source>
</evidence>
<dbReference type="CDD" id="cd06850">
    <property type="entry name" value="biotinyl_domain"/>
    <property type="match status" value="1"/>
</dbReference>
<dbReference type="PANTHER" id="PTHR47597">
    <property type="entry name" value="IS A MEMBER OF THE PF|00364 BIOTIN-REQUIRING ENZYMES FAMILY-RELATED"/>
    <property type="match status" value="1"/>
</dbReference>
<name>A0A7S7NRV8_PALFE</name>
<dbReference type="Gene3D" id="2.40.50.100">
    <property type="match status" value="1"/>
</dbReference>
<reference evidence="4 5" key="1">
    <citation type="submission" date="2020-10" db="EMBL/GenBank/DDBJ databases">
        <title>Complete genome sequence of Paludibaculum fermentans P105T, a facultatively anaerobic acidobacterium capable of dissimilatory Fe(III) reduction.</title>
        <authorList>
            <person name="Dedysh S.N."/>
            <person name="Beletsky A.V."/>
            <person name="Kulichevskaya I.S."/>
            <person name="Mardanov A.V."/>
            <person name="Ravin N.V."/>
        </authorList>
    </citation>
    <scope>NUCLEOTIDE SEQUENCE [LARGE SCALE GENOMIC DNA]</scope>
    <source>
        <strain evidence="4 5">P105</strain>
    </source>
</reference>
<dbReference type="NCBIfam" id="TIGR00531">
    <property type="entry name" value="BCCP"/>
    <property type="match status" value="1"/>
</dbReference>
<keyword evidence="2" id="KW-0092">Biotin</keyword>
<dbReference type="InterPro" id="IPR001249">
    <property type="entry name" value="AcCoA_biotinCC"/>
</dbReference>
<dbReference type="AlphaFoldDB" id="A0A7S7NRV8"/>
<keyword evidence="2" id="KW-0276">Fatty acid metabolism</keyword>
<comment type="pathway">
    <text evidence="2">Lipid metabolism; fatty acid biosynthesis.</text>
</comment>
<dbReference type="PROSITE" id="PS50968">
    <property type="entry name" value="BIOTINYL_LIPOYL"/>
    <property type="match status" value="1"/>
</dbReference>
<dbReference type="GO" id="GO:0009317">
    <property type="term" value="C:acetyl-CoA carboxylase complex"/>
    <property type="evidence" value="ECO:0007669"/>
    <property type="project" value="InterPro"/>
</dbReference>
<dbReference type="InterPro" id="IPR000089">
    <property type="entry name" value="Biotin_lipoyl"/>
</dbReference>
<gene>
    <name evidence="4" type="primary">accB</name>
    <name evidence="4" type="ORF">IRI77_01020</name>
</gene>
<evidence type="ECO:0000259" key="3">
    <source>
        <dbReference type="PROSITE" id="PS50968"/>
    </source>
</evidence>
<comment type="function">
    <text evidence="1 2">This protein is a component of the acetyl coenzyme A carboxylase complex; first, biotin carboxylase catalyzes the carboxylation of the carrier protein and then the transcarboxylase transfers the carboxyl group to form malonyl-CoA.</text>
</comment>
<protein>
    <recommendedName>
        <fullName evidence="2">Biotin carboxyl carrier protein of acetyl-CoA carboxylase</fullName>
    </recommendedName>
</protein>
<keyword evidence="2" id="KW-0275">Fatty acid biosynthesis</keyword>
<dbReference type="GO" id="GO:0006633">
    <property type="term" value="P:fatty acid biosynthetic process"/>
    <property type="evidence" value="ECO:0007669"/>
    <property type="project" value="UniProtKB-UniPathway"/>
</dbReference>
<organism evidence="4 5">
    <name type="scientific">Paludibaculum fermentans</name>
    <dbReference type="NCBI Taxonomy" id="1473598"/>
    <lineage>
        <taxon>Bacteria</taxon>
        <taxon>Pseudomonadati</taxon>
        <taxon>Acidobacteriota</taxon>
        <taxon>Terriglobia</taxon>
        <taxon>Bryobacterales</taxon>
        <taxon>Bryobacteraceae</taxon>
        <taxon>Paludibaculum</taxon>
    </lineage>
</organism>
<dbReference type="GO" id="GO:0003989">
    <property type="term" value="F:acetyl-CoA carboxylase activity"/>
    <property type="evidence" value="ECO:0007669"/>
    <property type="project" value="InterPro"/>
</dbReference>
<dbReference type="RefSeq" id="WP_194450237.1">
    <property type="nucleotide sequence ID" value="NZ_CP063849.1"/>
</dbReference>
<keyword evidence="5" id="KW-1185">Reference proteome</keyword>
<proteinExistence type="predicted"/>
<evidence type="ECO:0000256" key="1">
    <source>
        <dbReference type="ARBA" id="ARBA00003761"/>
    </source>
</evidence>
<feature type="domain" description="Lipoyl-binding" evidence="3">
    <location>
        <begin position="87"/>
        <end position="163"/>
    </location>
</feature>
<dbReference type="InterPro" id="IPR053217">
    <property type="entry name" value="ACC_Biotin_Carrier"/>
</dbReference>
<dbReference type="PANTHER" id="PTHR47597:SF1">
    <property type="entry name" value="IS A MEMBER OF THE PF|00364 BIOTIN-REQUIRING ENZYMES FAMILY-RELATED"/>
    <property type="match status" value="1"/>
</dbReference>
<dbReference type="EMBL" id="CP063849">
    <property type="protein sequence ID" value="QOY88575.1"/>
    <property type="molecule type" value="Genomic_DNA"/>
</dbReference>
<sequence>MTIEEIRELIHTVCSTGVAELEVQRGENRVWIKRTAGVVTQEIHVPQQTQQAPPAPVHSTTPLSQVTVAAPLAQAAPGEPDLTDPTLEPIKSPIVGTFYAAGAPGADNFVKVGDSIKPGKVLCIIESMKLMNEIESEVSGTIVKRLVENGQPVEYGEVLFLVKPN</sequence>
<dbReference type="KEGG" id="pfer:IRI77_01020"/>